<dbReference type="Proteomes" id="UP000707245">
    <property type="component" value="Unassembled WGS sequence"/>
</dbReference>
<feature type="transmembrane region" description="Helical" evidence="1">
    <location>
        <begin position="189"/>
        <end position="211"/>
    </location>
</feature>
<organism evidence="2 3">
    <name type="scientific">Pseudoalteromonas prydzensis</name>
    <dbReference type="NCBI Taxonomy" id="182141"/>
    <lineage>
        <taxon>Bacteria</taxon>
        <taxon>Pseudomonadati</taxon>
        <taxon>Pseudomonadota</taxon>
        <taxon>Gammaproteobacteria</taxon>
        <taxon>Alteromonadales</taxon>
        <taxon>Pseudoalteromonadaceae</taxon>
        <taxon>Pseudoalteromonas</taxon>
    </lineage>
</organism>
<reference evidence="2 3" key="1">
    <citation type="submission" date="2020-07" db="EMBL/GenBank/DDBJ databases">
        <title>Halophilic bacteria isolated from french cheeses.</title>
        <authorList>
            <person name="Kothe C.I."/>
            <person name="Farah-Kraiem B."/>
            <person name="Renault P."/>
            <person name="Dridi B."/>
        </authorList>
    </citation>
    <scope>NUCLEOTIDE SEQUENCE [LARGE SCALE GENOMIC DNA]</scope>
    <source>
        <strain evidence="2 3">FME14</strain>
    </source>
</reference>
<protein>
    <submittedName>
        <fullName evidence="2">PepSY domain-containing protein</fullName>
    </submittedName>
</protein>
<feature type="transmembrane region" description="Helical" evidence="1">
    <location>
        <begin position="12"/>
        <end position="38"/>
    </location>
</feature>
<evidence type="ECO:0000313" key="2">
    <source>
        <dbReference type="EMBL" id="MBE0459666.1"/>
    </source>
</evidence>
<comment type="caution">
    <text evidence="2">The sequence shown here is derived from an EMBL/GenBank/DDBJ whole genome shotgun (WGS) entry which is preliminary data.</text>
</comment>
<evidence type="ECO:0000256" key="1">
    <source>
        <dbReference type="SAM" id="Phobius"/>
    </source>
</evidence>
<feature type="transmembrane region" description="Helical" evidence="1">
    <location>
        <begin position="342"/>
        <end position="362"/>
    </location>
</feature>
<keyword evidence="1" id="KW-0472">Membrane</keyword>
<gene>
    <name evidence="2" type="ORF">EI167_19980</name>
</gene>
<dbReference type="InterPro" id="IPR005625">
    <property type="entry name" value="PepSY-ass_TM"/>
</dbReference>
<keyword evidence="3" id="KW-1185">Reference proteome</keyword>
<keyword evidence="1" id="KW-0812">Transmembrane</keyword>
<feature type="transmembrane region" description="Helical" evidence="1">
    <location>
        <begin position="388"/>
        <end position="412"/>
    </location>
</feature>
<dbReference type="PANTHER" id="PTHR34219">
    <property type="entry name" value="IRON-REGULATED INNER MEMBRANE PROTEIN-RELATED"/>
    <property type="match status" value="1"/>
</dbReference>
<keyword evidence="1" id="KW-1133">Transmembrane helix</keyword>
<proteinExistence type="predicted"/>
<feature type="transmembrane region" description="Helical" evidence="1">
    <location>
        <begin position="142"/>
        <end position="163"/>
    </location>
</feature>
<accession>A0ABR9FS55</accession>
<dbReference type="EMBL" id="RRZA01000098">
    <property type="protein sequence ID" value="MBE0459666.1"/>
    <property type="molecule type" value="Genomic_DNA"/>
</dbReference>
<sequence length="431" mass="48761">MNNSKNTYRILWRWHFYAGLFCIPFLIILSISGAIYLFTPQIEHMREADYVANSTSATRTLPAQQVEKAMGAVPGGQFQSYRLPQNNQDAIRVSVLKNNQRYLVYVDPYTLDVMDVVAWDSRFIEWVKDLHGNLLAGNNGSLLVELAACWSIFLVLTGLYLWWPIESKGMAGVFYPRIRQGGRRFWRDLHAVIGMWSSLLVLFLLITGLPWTQVWGSGFKELRKSATQMTSTDWTSNKKQELQTWRLQSNGYISLSEKAYQQAMALDFAAPAELSVSDETQQVWKLTSQAQNRPLRQNAWLDNYTGEVVKRNGFGDKALLDRVIGVGIAAHEGQLFGWANQLLGVIVALALLIMSVSGFVLWRKRKPPGRLGTPPKLQQQKLSKSKGVIVLMLLLAALMPMLLISLIIILVLETWLFPKLPKVQAFLGLTN</sequence>
<evidence type="ECO:0000313" key="3">
    <source>
        <dbReference type="Proteomes" id="UP000707245"/>
    </source>
</evidence>
<dbReference type="Pfam" id="PF03929">
    <property type="entry name" value="PepSY_TM"/>
    <property type="match status" value="1"/>
</dbReference>
<name>A0ABR9FS55_9GAMM</name>
<dbReference type="PANTHER" id="PTHR34219:SF1">
    <property type="entry name" value="PEPSY DOMAIN-CONTAINING PROTEIN"/>
    <property type="match status" value="1"/>
</dbReference>
<dbReference type="RefSeq" id="WP_192543015.1">
    <property type="nucleotide sequence ID" value="NZ_JBQDLW010000117.1"/>
</dbReference>